<sequence length="326" mass="36779">MGIQRRVGVFPVMETKYKLFVEEVFCTFPGQDLVIVESLIRQNDILPLWYIMLLIFAYNIYPRRHTGSEFCGQHFMGISTESRAGVFPVMETKYKLSEEATCRVYKFLLEADGVSVLRRLIAMRGAPVSVPTVLGRVPQHFDGGVEGGFRMILEPMQLLCMDISSRLTTLEANSALSEYYADGSDFRRGTQSLSAAAVSQALYEALCTRLRRSWLNYPVGSVVYSFYNLVTRSLRASRRAFKERRCNATVKDKERTVGSDDSTAPDDVPADLGDPAIKQTHMAVDIQGGTTMQQRRQGKAKGFEFLKLLKLGRAQLKHLSLLFFHT</sequence>
<organism evidence="2 3">
    <name type="scientific">Morella rubra</name>
    <name type="common">Chinese bayberry</name>
    <dbReference type="NCBI Taxonomy" id="262757"/>
    <lineage>
        <taxon>Eukaryota</taxon>
        <taxon>Viridiplantae</taxon>
        <taxon>Streptophyta</taxon>
        <taxon>Embryophyta</taxon>
        <taxon>Tracheophyta</taxon>
        <taxon>Spermatophyta</taxon>
        <taxon>Magnoliopsida</taxon>
        <taxon>eudicotyledons</taxon>
        <taxon>Gunneridae</taxon>
        <taxon>Pentapetalae</taxon>
        <taxon>rosids</taxon>
        <taxon>fabids</taxon>
        <taxon>Fagales</taxon>
        <taxon>Myricaceae</taxon>
        <taxon>Morella</taxon>
    </lineage>
</organism>
<dbReference type="Proteomes" id="UP000516437">
    <property type="component" value="Chromosome 1"/>
</dbReference>
<proteinExistence type="predicted"/>
<accession>A0A6A1WM95</accession>
<evidence type="ECO:0000313" key="3">
    <source>
        <dbReference type="Proteomes" id="UP000516437"/>
    </source>
</evidence>
<keyword evidence="3" id="KW-1185">Reference proteome</keyword>
<feature type="region of interest" description="Disordered" evidence="1">
    <location>
        <begin position="252"/>
        <end position="274"/>
    </location>
</feature>
<comment type="caution">
    <text evidence="2">The sequence shown here is derived from an EMBL/GenBank/DDBJ whole genome shotgun (WGS) entry which is preliminary data.</text>
</comment>
<dbReference type="AlphaFoldDB" id="A0A6A1WM95"/>
<dbReference type="EMBL" id="RXIC02000019">
    <property type="protein sequence ID" value="KAB1226274.1"/>
    <property type="molecule type" value="Genomic_DNA"/>
</dbReference>
<evidence type="ECO:0000256" key="1">
    <source>
        <dbReference type="SAM" id="MobiDB-lite"/>
    </source>
</evidence>
<evidence type="ECO:0000313" key="2">
    <source>
        <dbReference type="EMBL" id="KAB1226274.1"/>
    </source>
</evidence>
<name>A0A6A1WM95_9ROSI</name>
<protein>
    <submittedName>
        <fullName evidence="2">Uncharacterized protein</fullName>
    </submittedName>
</protein>
<gene>
    <name evidence="2" type="ORF">CJ030_MR1G003749</name>
</gene>
<reference evidence="2 3" key="1">
    <citation type="journal article" date="2019" name="Plant Biotechnol. J.">
        <title>The red bayberry genome and genetic basis of sex determination.</title>
        <authorList>
            <person name="Jia H.M."/>
            <person name="Jia H.J."/>
            <person name="Cai Q.L."/>
            <person name="Wang Y."/>
            <person name="Zhao H.B."/>
            <person name="Yang W.F."/>
            <person name="Wang G.Y."/>
            <person name="Li Y.H."/>
            <person name="Zhan D.L."/>
            <person name="Shen Y.T."/>
            <person name="Niu Q.F."/>
            <person name="Chang L."/>
            <person name="Qiu J."/>
            <person name="Zhao L."/>
            <person name="Xie H.B."/>
            <person name="Fu W.Y."/>
            <person name="Jin J."/>
            <person name="Li X.W."/>
            <person name="Jiao Y."/>
            <person name="Zhou C.C."/>
            <person name="Tu T."/>
            <person name="Chai C.Y."/>
            <person name="Gao J.L."/>
            <person name="Fan L.J."/>
            <person name="van de Weg E."/>
            <person name="Wang J.Y."/>
            <person name="Gao Z.S."/>
        </authorList>
    </citation>
    <scope>NUCLEOTIDE SEQUENCE [LARGE SCALE GENOMIC DNA]</scope>
    <source>
        <tissue evidence="2">Leaves</tissue>
    </source>
</reference>